<dbReference type="SMART" id="SM00460">
    <property type="entry name" value="TGc"/>
    <property type="match status" value="1"/>
</dbReference>
<dbReference type="Proteomes" id="UP000464374">
    <property type="component" value="Chromosome"/>
</dbReference>
<dbReference type="InterPro" id="IPR038765">
    <property type="entry name" value="Papain-like_cys_pep_sf"/>
</dbReference>
<proteinExistence type="predicted"/>
<dbReference type="PANTHER" id="PTHR42736">
    <property type="entry name" value="PROTEIN-GLUTAMINE GAMMA-GLUTAMYLTRANSFERASE"/>
    <property type="match status" value="1"/>
</dbReference>
<dbReference type="Pfam" id="PF01841">
    <property type="entry name" value="Transglut_core"/>
    <property type="match status" value="1"/>
</dbReference>
<organism evidence="3 4">
    <name type="scientific">Treponema vincentii</name>
    <dbReference type="NCBI Taxonomy" id="69710"/>
    <lineage>
        <taxon>Bacteria</taxon>
        <taxon>Pseudomonadati</taxon>
        <taxon>Spirochaetota</taxon>
        <taxon>Spirochaetia</taxon>
        <taxon>Spirochaetales</taxon>
        <taxon>Treponemataceae</taxon>
        <taxon>Treponema</taxon>
    </lineage>
</organism>
<evidence type="ECO:0000259" key="2">
    <source>
        <dbReference type="SMART" id="SM00460"/>
    </source>
</evidence>
<evidence type="ECO:0000313" key="4">
    <source>
        <dbReference type="Proteomes" id="UP000464374"/>
    </source>
</evidence>
<dbReference type="InterPro" id="IPR002931">
    <property type="entry name" value="Transglutaminase-like"/>
</dbReference>
<feature type="transmembrane region" description="Helical" evidence="1">
    <location>
        <begin position="179"/>
        <end position="198"/>
    </location>
</feature>
<feature type="domain" description="Transglutaminase-like" evidence="2">
    <location>
        <begin position="434"/>
        <end position="505"/>
    </location>
</feature>
<feature type="transmembrane region" description="Helical" evidence="1">
    <location>
        <begin position="568"/>
        <end position="591"/>
    </location>
</feature>
<feature type="transmembrane region" description="Helical" evidence="1">
    <location>
        <begin position="124"/>
        <end position="140"/>
    </location>
</feature>
<keyword evidence="1" id="KW-1133">Transmembrane helix</keyword>
<evidence type="ECO:0000313" key="3">
    <source>
        <dbReference type="EMBL" id="QHX44213.1"/>
    </source>
</evidence>
<dbReference type="EMBL" id="CP048020">
    <property type="protein sequence ID" value="QHX44213.1"/>
    <property type="molecule type" value="Genomic_DNA"/>
</dbReference>
<feature type="transmembrane region" description="Helical" evidence="1">
    <location>
        <begin position="94"/>
        <end position="117"/>
    </location>
</feature>
<evidence type="ECO:0000256" key="1">
    <source>
        <dbReference type="SAM" id="Phobius"/>
    </source>
</evidence>
<name>A0A6P1Y5G5_9SPIR</name>
<dbReference type="KEGG" id="trz:GWP43_12950"/>
<keyword evidence="1" id="KW-0812">Transmembrane</keyword>
<accession>A0A6P1Y5G5</accession>
<gene>
    <name evidence="3" type="ORF">GWP43_12950</name>
</gene>
<dbReference type="RefSeq" id="WP_162664490.1">
    <property type="nucleotide sequence ID" value="NZ_CP048020.1"/>
</dbReference>
<feature type="transmembrane region" description="Helical" evidence="1">
    <location>
        <begin position="30"/>
        <end position="50"/>
    </location>
</feature>
<sequence length="661" mass="74446">MQNYSKPAAVLRICSLLLLLSVPYRYLAGILPAAALPVWGLCCTAAIHFLHRKGIRAEAAAIIGFFAALLIPACVLGLLALIPQLIADTLFLRIKLIFSLLALTAFISVTSTALFISTERWRRYEPLAAILVFSLLFFPQQHYRLTVFSNPLFAAGFAGVFMLLQTALLCIPFLKRRRFAAFALIFIGLTVVLLALLIRTFNKGSVGNNGGLLEQKLFEFDFSQFLQLQDEVKMNTNLVMVVHVDQEYDSHLFRRMYLSGWSPQKGFYEKSAPGEPEQPLRITQQPAELPHQSFLCRERVSQEIFTVNLDPDSLVALDYPLSVTPYTVWDTVSFKGAYKAESEVLYGVPLDLITAEPPSGNPAEGLSAEALRFYTTVDSGTKALLFPIAESVTAPFALYYDKVYALLDYFREGEYRYSLRPGQAPDGDQLRYFVTESKKGYCSYFAFAYCLMLRSLGIPARLAAGFFLQPESGILNYYPVRANMAHAWVEVFFPYLGWVDIDPTTEQLADGESLDFSFQAGGDQFTQLLDEILLNRSALRIRHGGTLSAAEAQTVAQRVSQFFKMHRGILFCIAVLVVLLLYGAFRAYPYLIIRFSRNNRKIILTLKQLYKHPSDAFYALTQKAKFAPSCTDEDVAIAKQLYRSEKKQGKKAWKRSRRDGK</sequence>
<keyword evidence="1" id="KW-0472">Membrane</keyword>
<dbReference type="PANTHER" id="PTHR42736:SF1">
    <property type="entry name" value="PROTEIN-GLUTAMINE GAMMA-GLUTAMYLTRANSFERASE"/>
    <property type="match status" value="1"/>
</dbReference>
<dbReference type="SUPFAM" id="SSF54001">
    <property type="entry name" value="Cysteine proteinases"/>
    <property type="match status" value="1"/>
</dbReference>
<dbReference type="Gene3D" id="3.10.620.30">
    <property type="match status" value="1"/>
</dbReference>
<reference evidence="3 4" key="1">
    <citation type="submission" date="2020-01" db="EMBL/GenBank/DDBJ databases">
        <title>Complete genome sequence of a human oral phylogroup 1 Treponema sp. strain ATCC 700766, originally isolated from periodontitis dental plaque.</title>
        <authorList>
            <person name="Chan Y."/>
            <person name="Huo Y.-B."/>
            <person name="Yu X.-L."/>
            <person name="Zeng H."/>
            <person name="Leung W.-K."/>
            <person name="Watt R.M."/>
        </authorList>
    </citation>
    <scope>NUCLEOTIDE SEQUENCE [LARGE SCALE GENOMIC DNA]</scope>
    <source>
        <strain evidence="3 4">OMZ 804</strain>
    </source>
</reference>
<feature type="transmembrane region" description="Helical" evidence="1">
    <location>
        <begin position="152"/>
        <end position="174"/>
    </location>
</feature>
<dbReference type="AlphaFoldDB" id="A0A6P1Y5G5"/>
<dbReference type="InterPro" id="IPR052901">
    <property type="entry name" value="Bact_TGase-like"/>
</dbReference>
<protein>
    <submittedName>
        <fullName evidence="3">Transglutaminase domain-containing protein</fullName>
    </submittedName>
</protein>
<feature type="transmembrane region" description="Helical" evidence="1">
    <location>
        <begin position="62"/>
        <end position="82"/>
    </location>
</feature>